<evidence type="ECO:0000313" key="2">
    <source>
        <dbReference type="EMBL" id="CAI2371575.1"/>
    </source>
</evidence>
<evidence type="ECO:0000256" key="1">
    <source>
        <dbReference type="SAM" id="Coils"/>
    </source>
</evidence>
<reference evidence="2" key="1">
    <citation type="submission" date="2023-07" db="EMBL/GenBank/DDBJ databases">
        <authorList>
            <consortium name="AG Swart"/>
            <person name="Singh M."/>
            <person name="Singh A."/>
            <person name="Seah K."/>
            <person name="Emmerich C."/>
        </authorList>
    </citation>
    <scope>NUCLEOTIDE SEQUENCE</scope>
    <source>
        <strain evidence="2">DP1</strain>
    </source>
</reference>
<dbReference type="EMBL" id="CAMPGE010012819">
    <property type="protein sequence ID" value="CAI2371575.1"/>
    <property type="molecule type" value="Genomic_DNA"/>
</dbReference>
<dbReference type="AlphaFoldDB" id="A0AAD1XEE0"/>
<evidence type="ECO:0000313" key="3">
    <source>
        <dbReference type="Proteomes" id="UP001295684"/>
    </source>
</evidence>
<protein>
    <submittedName>
        <fullName evidence="2">Uncharacterized protein</fullName>
    </submittedName>
</protein>
<gene>
    <name evidence="2" type="ORF">ECRASSUSDP1_LOCUS12899</name>
</gene>
<comment type="caution">
    <text evidence="2">The sequence shown here is derived from an EMBL/GenBank/DDBJ whole genome shotgun (WGS) entry which is preliminary data.</text>
</comment>
<name>A0AAD1XEE0_EUPCR</name>
<organism evidence="2 3">
    <name type="scientific">Euplotes crassus</name>
    <dbReference type="NCBI Taxonomy" id="5936"/>
    <lineage>
        <taxon>Eukaryota</taxon>
        <taxon>Sar</taxon>
        <taxon>Alveolata</taxon>
        <taxon>Ciliophora</taxon>
        <taxon>Intramacronucleata</taxon>
        <taxon>Spirotrichea</taxon>
        <taxon>Hypotrichia</taxon>
        <taxon>Euplotida</taxon>
        <taxon>Euplotidae</taxon>
        <taxon>Moneuplotes</taxon>
    </lineage>
</organism>
<dbReference type="Proteomes" id="UP001295684">
    <property type="component" value="Unassembled WGS sequence"/>
</dbReference>
<proteinExistence type="predicted"/>
<keyword evidence="3" id="KW-1185">Reference proteome</keyword>
<sequence length="383" mass="43923">MEVDRVIVDNRAKDNLIADLRAENYELRQRERAFLALNDRVSESDYRLHLVKESKANLAEEMRRTADSDRLCIESNERDNVELGRALTDKRDDIRRLEEELAHLKTVSNGESADIDRFRLDLDAKNGVNAALRDDLKRLEDNLHGERVNNTGLRAEFAKCQDVLKSRDLELHSKRDTLHSLEVKQDDLTKLLSSKDSEFVARSKKLDDLDKELCHLNVIYKDTCHVNDGLDNQLNGQLNDNDSLRRANIEESAKNDDAIAHLEASLRDKDAHLSILHKDIDGMRAALDRSQASKDDLSEQLCAMNKHVGCLNDQNDRLSAELTDITERDAQIRAALDRRHRIKDITLANQNQMRESLSHIADVRSRSPCRRKKTVVETHHYAS</sequence>
<feature type="coiled-coil region" evidence="1">
    <location>
        <begin position="80"/>
        <end position="156"/>
    </location>
</feature>
<accession>A0AAD1XEE0</accession>
<keyword evidence="1" id="KW-0175">Coiled coil</keyword>